<dbReference type="AlphaFoldDB" id="A0A1Q9CEN1"/>
<gene>
    <name evidence="1" type="ORF">AK812_SmicGene38099</name>
</gene>
<comment type="caution">
    <text evidence="1">The sequence shown here is derived from an EMBL/GenBank/DDBJ whole genome shotgun (WGS) entry which is preliminary data.</text>
</comment>
<proteinExistence type="predicted"/>
<evidence type="ECO:0000313" key="2">
    <source>
        <dbReference type="Proteomes" id="UP000186817"/>
    </source>
</evidence>
<sequence>MSVRALPAILAAARKKVLVEVGEGIIASRRPVVSQNRVQLRSCRPCRRCANWDCDDFIWCFGVSDVIKIVPAVVGSSVSQVQLVAVVPVCTGAKAKAKRAEVSARPAAAPATVNPLVF</sequence>
<organism evidence="1 2">
    <name type="scientific">Symbiodinium microadriaticum</name>
    <name type="common">Dinoflagellate</name>
    <name type="synonym">Zooxanthella microadriatica</name>
    <dbReference type="NCBI Taxonomy" id="2951"/>
    <lineage>
        <taxon>Eukaryota</taxon>
        <taxon>Sar</taxon>
        <taxon>Alveolata</taxon>
        <taxon>Dinophyceae</taxon>
        <taxon>Suessiales</taxon>
        <taxon>Symbiodiniaceae</taxon>
        <taxon>Symbiodinium</taxon>
    </lineage>
</organism>
<reference evidence="1 2" key="1">
    <citation type="submission" date="2016-02" db="EMBL/GenBank/DDBJ databases">
        <title>Genome analysis of coral dinoflagellate symbionts highlights evolutionary adaptations to a symbiotic lifestyle.</title>
        <authorList>
            <person name="Aranda M."/>
            <person name="Li Y."/>
            <person name="Liew Y.J."/>
            <person name="Baumgarten S."/>
            <person name="Simakov O."/>
            <person name="Wilson M."/>
            <person name="Piel J."/>
            <person name="Ashoor H."/>
            <person name="Bougouffa S."/>
            <person name="Bajic V.B."/>
            <person name="Ryu T."/>
            <person name="Ravasi T."/>
            <person name="Bayer T."/>
            <person name="Micklem G."/>
            <person name="Kim H."/>
            <person name="Bhak J."/>
            <person name="Lajeunesse T.C."/>
            <person name="Voolstra C.R."/>
        </authorList>
    </citation>
    <scope>NUCLEOTIDE SEQUENCE [LARGE SCALE GENOMIC DNA]</scope>
    <source>
        <strain evidence="1 2">CCMP2467</strain>
    </source>
</reference>
<accession>A0A1Q9CEN1</accession>
<evidence type="ECO:0000313" key="1">
    <source>
        <dbReference type="EMBL" id="OLP81371.1"/>
    </source>
</evidence>
<dbReference type="EMBL" id="LSRX01001286">
    <property type="protein sequence ID" value="OLP81371.1"/>
    <property type="molecule type" value="Genomic_DNA"/>
</dbReference>
<name>A0A1Q9CEN1_SYMMI</name>
<protein>
    <submittedName>
        <fullName evidence="1">Uncharacterized protein</fullName>
    </submittedName>
</protein>
<keyword evidence="2" id="KW-1185">Reference proteome</keyword>
<dbReference type="Proteomes" id="UP000186817">
    <property type="component" value="Unassembled WGS sequence"/>
</dbReference>